<dbReference type="Proteomes" id="UP001165960">
    <property type="component" value="Unassembled WGS sequence"/>
</dbReference>
<keyword evidence="2" id="KW-1185">Reference proteome</keyword>
<evidence type="ECO:0000313" key="2">
    <source>
        <dbReference type="Proteomes" id="UP001165960"/>
    </source>
</evidence>
<name>A0ACC2SAQ1_9FUNG</name>
<sequence>MPANQELSTATLAGGCFWGIEHFFRKEFGAKLINLKVGYIGGDVDDPTYLQVKKGQTGHVEAVQFRFDPKQVSYHELIHYFFRIHDPTTEDRQLNDVGTQYRSAIFYHSEDQKLVAQQVIKQVQPKIHGPIITQLVPISRFFCAEEYHQDYLTINPQGECNHWLRW</sequence>
<protein>
    <submittedName>
        <fullName evidence="1">Uncharacterized protein</fullName>
    </submittedName>
</protein>
<proteinExistence type="predicted"/>
<dbReference type="EMBL" id="QTSX02005686">
    <property type="protein sequence ID" value="KAJ9059378.1"/>
    <property type="molecule type" value="Genomic_DNA"/>
</dbReference>
<gene>
    <name evidence="1" type="ORF">DSO57_1002798</name>
</gene>
<evidence type="ECO:0000313" key="1">
    <source>
        <dbReference type="EMBL" id="KAJ9059378.1"/>
    </source>
</evidence>
<accession>A0ACC2SAQ1</accession>
<comment type="caution">
    <text evidence="1">The sequence shown here is derived from an EMBL/GenBank/DDBJ whole genome shotgun (WGS) entry which is preliminary data.</text>
</comment>
<organism evidence="1 2">
    <name type="scientific">Entomophthora muscae</name>
    <dbReference type="NCBI Taxonomy" id="34485"/>
    <lineage>
        <taxon>Eukaryota</taxon>
        <taxon>Fungi</taxon>
        <taxon>Fungi incertae sedis</taxon>
        <taxon>Zoopagomycota</taxon>
        <taxon>Entomophthoromycotina</taxon>
        <taxon>Entomophthoromycetes</taxon>
        <taxon>Entomophthorales</taxon>
        <taxon>Entomophthoraceae</taxon>
        <taxon>Entomophthora</taxon>
    </lineage>
</organism>
<reference evidence="1" key="1">
    <citation type="submission" date="2022-04" db="EMBL/GenBank/DDBJ databases">
        <title>Genome of the entomopathogenic fungus Entomophthora muscae.</title>
        <authorList>
            <person name="Elya C."/>
            <person name="Lovett B.R."/>
            <person name="Lee E."/>
            <person name="Macias A.M."/>
            <person name="Hajek A.E."/>
            <person name="De Bivort B.L."/>
            <person name="Kasson M.T."/>
            <person name="De Fine Licht H.H."/>
            <person name="Stajich J.E."/>
        </authorList>
    </citation>
    <scope>NUCLEOTIDE SEQUENCE</scope>
    <source>
        <strain evidence="1">Berkeley</strain>
    </source>
</reference>